<gene>
    <name evidence="6" type="ORF">BCR32DRAFT_288930</name>
</gene>
<name>A0A1Y1XQH9_9FUNG</name>
<accession>A0A1Y1XQH9</accession>
<evidence type="ECO:0000313" key="7">
    <source>
        <dbReference type="Proteomes" id="UP000193944"/>
    </source>
</evidence>
<dbReference type="STRING" id="1754192.A0A1Y1XQH9"/>
<dbReference type="GO" id="GO:0051295">
    <property type="term" value="P:establishment of meiotic spindle localization"/>
    <property type="evidence" value="ECO:0007669"/>
    <property type="project" value="TreeGrafter"/>
</dbReference>
<proteinExistence type="predicted"/>
<keyword evidence="2" id="KW-0963">Cytoplasm</keyword>
<sequence>MKEIEKYSIEKIVLVQKLIRGFLARRRLQKYNEYATKIQSIYRGYTTRKSYKIKKDLYNRKKHLDKSLVKHERYLKAKFEEFQKLRKLSNSKYFEYKKESKKNAAIKIQSMWRGYYTRKNIDKIKTIKTISSLYEDKENNDIIDLSYIEGINTQNLVNDKVWLKKKFEDIYNNIQKYKREINKKKYIKEKSSEEKKKELSERIKDAQTIMDSYYENYFHFFQLKKKIYENKNAIDILLLNIDAKKINDLKLLPIVKQKLPSKEIKREHQKSINEIMTPWWRILKNNYDLNQIDFDYINEVISNQ</sequence>
<dbReference type="PANTHER" id="PTHR22706:SF1">
    <property type="entry name" value="ASSEMBLY FACTOR FOR SPINDLE MICROTUBULES"/>
    <property type="match status" value="1"/>
</dbReference>
<evidence type="ECO:0000313" key="6">
    <source>
        <dbReference type="EMBL" id="ORX87993.1"/>
    </source>
</evidence>
<reference evidence="6 7" key="1">
    <citation type="submission" date="2016-08" db="EMBL/GenBank/DDBJ databases">
        <title>A Parts List for Fungal Cellulosomes Revealed by Comparative Genomics.</title>
        <authorList>
            <consortium name="DOE Joint Genome Institute"/>
            <person name="Haitjema C.H."/>
            <person name="Gilmore S.P."/>
            <person name="Henske J.K."/>
            <person name="Solomon K.V."/>
            <person name="De Groot R."/>
            <person name="Kuo A."/>
            <person name="Mondo S.J."/>
            <person name="Salamov A.A."/>
            <person name="Labutti K."/>
            <person name="Zhao Z."/>
            <person name="Chiniquy J."/>
            <person name="Barry K."/>
            <person name="Brewer H.M."/>
            <person name="Purvine S.O."/>
            <person name="Wright A.T."/>
            <person name="Boxma B."/>
            <person name="Van Alen T."/>
            <person name="Hackstein J.H."/>
            <person name="Baker S.E."/>
            <person name="Grigoriev I.V."/>
            <person name="O'Malley M.A."/>
        </authorList>
    </citation>
    <scope>NUCLEOTIDE SEQUENCE [LARGE SCALE GENOMIC DNA]</scope>
    <source>
        <strain evidence="6 7">S4</strain>
    </source>
</reference>
<evidence type="ECO:0000256" key="5">
    <source>
        <dbReference type="SAM" id="Coils"/>
    </source>
</evidence>
<keyword evidence="7" id="KW-1185">Reference proteome</keyword>
<dbReference type="InterPro" id="IPR051185">
    <property type="entry name" value="ASPM"/>
</dbReference>
<evidence type="ECO:0000256" key="2">
    <source>
        <dbReference type="ARBA" id="ARBA00022490"/>
    </source>
</evidence>
<dbReference type="GO" id="GO:0005737">
    <property type="term" value="C:cytoplasm"/>
    <property type="evidence" value="ECO:0007669"/>
    <property type="project" value="UniProtKB-SubCell"/>
</dbReference>
<dbReference type="GO" id="GO:0005516">
    <property type="term" value="F:calmodulin binding"/>
    <property type="evidence" value="ECO:0007669"/>
    <property type="project" value="UniProtKB-KW"/>
</dbReference>
<dbReference type="OrthoDB" id="190375at2759"/>
<comment type="subcellular location">
    <subcellularLocation>
        <location evidence="1">Cytoplasm</location>
    </subcellularLocation>
</comment>
<dbReference type="EMBL" id="MCFG01000003">
    <property type="protein sequence ID" value="ORX87993.1"/>
    <property type="molecule type" value="Genomic_DNA"/>
</dbReference>
<evidence type="ECO:0000256" key="1">
    <source>
        <dbReference type="ARBA" id="ARBA00004496"/>
    </source>
</evidence>
<dbReference type="PROSITE" id="PS50096">
    <property type="entry name" value="IQ"/>
    <property type="match status" value="3"/>
</dbReference>
<dbReference type="Proteomes" id="UP000193944">
    <property type="component" value="Unassembled WGS sequence"/>
</dbReference>
<organism evidence="6 7">
    <name type="scientific">Anaeromyces robustus</name>
    <dbReference type="NCBI Taxonomy" id="1754192"/>
    <lineage>
        <taxon>Eukaryota</taxon>
        <taxon>Fungi</taxon>
        <taxon>Fungi incertae sedis</taxon>
        <taxon>Chytridiomycota</taxon>
        <taxon>Chytridiomycota incertae sedis</taxon>
        <taxon>Neocallimastigomycetes</taxon>
        <taxon>Neocallimastigales</taxon>
        <taxon>Neocallimastigaceae</taxon>
        <taxon>Anaeromyces</taxon>
    </lineage>
</organism>
<keyword evidence="5" id="KW-0175">Coiled coil</keyword>
<dbReference type="GO" id="GO:0000922">
    <property type="term" value="C:spindle pole"/>
    <property type="evidence" value="ECO:0007669"/>
    <property type="project" value="TreeGrafter"/>
</dbReference>
<reference evidence="6 7" key="2">
    <citation type="submission" date="2016-08" db="EMBL/GenBank/DDBJ databases">
        <title>Pervasive Adenine N6-methylation of Active Genes in Fungi.</title>
        <authorList>
            <consortium name="DOE Joint Genome Institute"/>
            <person name="Mondo S.J."/>
            <person name="Dannebaum R.O."/>
            <person name="Kuo R.C."/>
            <person name="Labutti K."/>
            <person name="Haridas S."/>
            <person name="Kuo A."/>
            <person name="Salamov A."/>
            <person name="Ahrendt S.R."/>
            <person name="Lipzen A."/>
            <person name="Sullivan W."/>
            <person name="Andreopoulos W.B."/>
            <person name="Clum A."/>
            <person name="Lindquist E."/>
            <person name="Daum C."/>
            <person name="Ramamoorthy G.K."/>
            <person name="Gryganskyi A."/>
            <person name="Culley D."/>
            <person name="Magnuson J.K."/>
            <person name="James T.Y."/>
            <person name="O'Malley M.A."/>
            <person name="Stajich J.E."/>
            <person name="Spatafora J.W."/>
            <person name="Visel A."/>
            <person name="Grigoriev I.V."/>
        </authorList>
    </citation>
    <scope>NUCLEOTIDE SEQUENCE [LARGE SCALE GENOMIC DNA]</scope>
    <source>
        <strain evidence="6 7">S4</strain>
    </source>
</reference>
<comment type="caution">
    <text evidence="6">The sequence shown here is derived from an EMBL/GenBank/DDBJ whole genome shotgun (WGS) entry which is preliminary data.</text>
</comment>
<dbReference type="SUPFAM" id="SSF52540">
    <property type="entry name" value="P-loop containing nucleoside triphosphate hydrolases"/>
    <property type="match status" value="1"/>
</dbReference>
<dbReference type="InterPro" id="IPR000048">
    <property type="entry name" value="IQ_motif_EF-hand-BS"/>
</dbReference>
<dbReference type="Gene3D" id="1.20.5.190">
    <property type="match status" value="2"/>
</dbReference>
<evidence type="ECO:0000256" key="3">
    <source>
        <dbReference type="ARBA" id="ARBA00022737"/>
    </source>
</evidence>
<keyword evidence="4" id="KW-0112">Calmodulin-binding</keyword>
<keyword evidence="3" id="KW-0677">Repeat</keyword>
<evidence type="ECO:0000256" key="4">
    <source>
        <dbReference type="ARBA" id="ARBA00022860"/>
    </source>
</evidence>
<protein>
    <submittedName>
        <fullName evidence="6">Uncharacterized protein</fullName>
    </submittedName>
</protein>
<dbReference type="AlphaFoldDB" id="A0A1Y1XQH9"/>
<dbReference type="GO" id="GO:0000278">
    <property type="term" value="P:mitotic cell cycle"/>
    <property type="evidence" value="ECO:0007669"/>
    <property type="project" value="TreeGrafter"/>
</dbReference>
<dbReference type="Pfam" id="PF00612">
    <property type="entry name" value="IQ"/>
    <property type="match status" value="3"/>
</dbReference>
<dbReference type="PANTHER" id="PTHR22706">
    <property type="entry name" value="ASSEMBLY FACTOR FOR SPINDLE MICROTUBULES"/>
    <property type="match status" value="1"/>
</dbReference>
<dbReference type="SMART" id="SM00015">
    <property type="entry name" value="IQ"/>
    <property type="match status" value="3"/>
</dbReference>
<dbReference type="InterPro" id="IPR027417">
    <property type="entry name" value="P-loop_NTPase"/>
</dbReference>
<feature type="coiled-coil region" evidence="5">
    <location>
        <begin position="189"/>
        <end position="216"/>
    </location>
</feature>
<dbReference type="CDD" id="cd23767">
    <property type="entry name" value="IQCD"/>
    <property type="match status" value="1"/>
</dbReference>
<dbReference type="GO" id="GO:0007051">
    <property type="term" value="P:spindle organization"/>
    <property type="evidence" value="ECO:0007669"/>
    <property type="project" value="TreeGrafter"/>
</dbReference>